<dbReference type="PATRIC" id="fig|1236046.5.peg.982"/>
<accession>A0A101I5K2</accession>
<dbReference type="Proteomes" id="UP000055014">
    <property type="component" value="Unassembled WGS sequence"/>
</dbReference>
<organism evidence="3 4">
    <name type="scientific">Mesotoga infera</name>
    <dbReference type="NCBI Taxonomy" id="1236046"/>
    <lineage>
        <taxon>Bacteria</taxon>
        <taxon>Thermotogati</taxon>
        <taxon>Thermotogota</taxon>
        <taxon>Thermotogae</taxon>
        <taxon>Kosmotogales</taxon>
        <taxon>Kosmotogaceae</taxon>
        <taxon>Mesotoga</taxon>
    </lineage>
</organism>
<evidence type="ECO:0000313" key="5">
    <source>
        <dbReference type="Proteomes" id="UP000264215"/>
    </source>
</evidence>
<dbReference type="SUPFAM" id="SSF51726">
    <property type="entry name" value="UROD/MetE-like"/>
    <property type="match status" value="1"/>
</dbReference>
<name>A0A101I5K2_9BACT</name>
<dbReference type="EMBL" id="DQBS01000005">
    <property type="protein sequence ID" value="HCO69009.1"/>
    <property type="molecule type" value="Genomic_DNA"/>
</dbReference>
<dbReference type="InterPro" id="IPR000257">
    <property type="entry name" value="Uroporphyrinogen_deCOase"/>
</dbReference>
<sequence>DAKHSFEDQIMPVSEVKRRWGKRISILGGIDVDFLCHATTEQVRERTLKTLEECAPGGGYALGTGNTVANYIPVKNYLAMLEAGNEFNSRRIRNV</sequence>
<evidence type="ECO:0000313" key="3">
    <source>
        <dbReference type="EMBL" id="KUK89148.1"/>
    </source>
</evidence>
<evidence type="ECO:0000259" key="1">
    <source>
        <dbReference type="Pfam" id="PF01208"/>
    </source>
</evidence>
<dbReference type="Gene3D" id="3.20.20.210">
    <property type="match status" value="1"/>
</dbReference>
<dbReference type="EMBL" id="LGGW01000116">
    <property type="protein sequence ID" value="KUK89148.1"/>
    <property type="molecule type" value="Genomic_DNA"/>
</dbReference>
<protein>
    <submittedName>
        <fullName evidence="2 3">Uroporphyrinogen-III decarboxylase</fullName>
    </submittedName>
</protein>
<reference evidence="3" key="1">
    <citation type="journal article" date="2015" name="MBio">
        <title>Genome-resolved metagenomic analysis reveals roles for candidate phyla and other microbial community members in biogeochemical transformations in oil reservoirs.</title>
        <authorList>
            <person name="Hu P."/>
            <person name="Tom L."/>
            <person name="Singh A."/>
            <person name="Thomas B.C."/>
            <person name="Baker B.J."/>
            <person name="Piceno Y.M."/>
            <person name="Andersen G.L."/>
            <person name="Banfield J.F."/>
        </authorList>
    </citation>
    <scope>NUCLEOTIDE SEQUENCE [LARGE SCALE GENOMIC DNA]</scope>
    <source>
        <strain evidence="3">46_70</strain>
    </source>
</reference>
<dbReference type="InterPro" id="IPR038071">
    <property type="entry name" value="UROD/MetE-like_sf"/>
</dbReference>
<reference evidence="4" key="2">
    <citation type="journal article" date="2015" name="MBio">
        <title>Genome-Resolved Metagenomic Analysis Reveals Roles for Candidate Phyla and Other Microbial Community Members in Biogeochemical Transformations in Oil Reservoirs.</title>
        <authorList>
            <person name="Hu P."/>
            <person name="Tom L."/>
            <person name="Singh A."/>
            <person name="Thomas B.C."/>
            <person name="Baker B.J."/>
            <person name="Piceno Y.M."/>
            <person name="Andersen G.L."/>
            <person name="Banfield J.F."/>
        </authorList>
    </citation>
    <scope>NUCLEOTIDE SEQUENCE [LARGE SCALE GENOMIC DNA]</scope>
</reference>
<gene>
    <name evidence="2" type="ORF">DIT26_00220</name>
    <name evidence="3" type="ORF">XE02_1155</name>
</gene>
<proteinExistence type="predicted"/>
<dbReference type="AlphaFoldDB" id="A0A101I5K2"/>
<feature type="domain" description="Uroporphyrinogen decarboxylase (URO-D)" evidence="1">
    <location>
        <begin position="8"/>
        <end position="86"/>
    </location>
</feature>
<comment type="caution">
    <text evidence="3">The sequence shown here is derived from an EMBL/GenBank/DDBJ whole genome shotgun (WGS) entry which is preliminary data.</text>
</comment>
<dbReference type="Proteomes" id="UP000264215">
    <property type="component" value="Unassembled WGS sequence"/>
</dbReference>
<evidence type="ECO:0000313" key="4">
    <source>
        <dbReference type="Proteomes" id="UP000055014"/>
    </source>
</evidence>
<evidence type="ECO:0000313" key="2">
    <source>
        <dbReference type="EMBL" id="HCO69009.1"/>
    </source>
</evidence>
<dbReference type="GO" id="GO:0004853">
    <property type="term" value="F:uroporphyrinogen decarboxylase activity"/>
    <property type="evidence" value="ECO:0007669"/>
    <property type="project" value="InterPro"/>
</dbReference>
<dbReference type="Pfam" id="PF01208">
    <property type="entry name" value="URO-D"/>
    <property type="match status" value="1"/>
</dbReference>
<reference evidence="2 5" key="3">
    <citation type="journal article" date="2018" name="Nat. Biotechnol.">
        <title>A standardized bacterial taxonomy based on genome phylogeny substantially revises the tree of life.</title>
        <authorList>
            <person name="Parks D.H."/>
            <person name="Chuvochina M."/>
            <person name="Waite D.W."/>
            <person name="Rinke C."/>
            <person name="Skarshewski A."/>
            <person name="Chaumeil P.A."/>
            <person name="Hugenholtz P."/>
        </authorList>
    </citation>
    <scope>NUCLEOTIDE SEQUENCE [LARGE SCALE GENOMIC DNA]</scope>
    <source>
        <strain evidence="2">UBA9905</strain>
    </source>
</reference>
<dbReference type="GO" id="GO:0006779">
    <property type="term" value="P:porphyrin-containing compound biosynthetic process"/>
    <property type="evidence" value="ECO:0007669"/>
    <property type="project" value="InterPro"/>
</dbReference>
<feature type="non-terminal residue" evidence="3">
    <location>
        <position position="1"/>
    </location>
</feature>